<evidence type="ECO:0000259" key="1">
    <source>
        <dbReference type="PROSITE" id="PS50011"/>
    </source>
</evidence>
<dbReference type="CDD" id="cd14014">
    <property type="entry name" value="STKc_PknB_like"/>
    <property type="match status" value="1"/>
</dbReference>
<dbReference type="PROSITE" id="PS50011">
    <property type="entry name" value="PROTEIN_KINASE_DOM"/>
    <property type="match status" value="1"/>
</dbReference>
<dbReference type="PANTHER" id="PTHR24348:SF68">
    <property type="entry name" value="SERINE_THREONINE-PROTEIN KINASE ATG1C"/>
    <property type="match status" value="1"/>
</dbReference>
<dbReference type="InterPro" id="IPR011009">
    <property type="entry name" value="Kinase-like_dom_sf"/>
</dbReference>
<reference evidence="2" key="1">
    <citation type="journal article" date="2019" name="MBio">
        <title>Virus Genomes from Deep Sea Sediments Expand the Ocean Megavirome and Support Independent Origins of Viral Gigantism.</title>
        <authorList>
            <person name="Backstrom D."/>
            <person name="Yutin N."/>
            <person name="Jorgensen S.L."/>
            <person name="Dharamshi J."/>
            <person name="Homa F."/>
            <person name="Zaremba-Niedwiedzka K."/>
            <person name="Spang A."/>
            <person name="Wolf Y.I."/>
            <person name="Koonin E.V."/>
            <person name="Ettema T.J."/>
        </authorList>
    </citation>
    <scope>NUCLEOTIDE SEQUENCE</scope>
</reference>
<dbReference type="InterPro" id="IPR008271">
    <property type="entry name" value="Ser/Thr_kinase_AS"/>
</dbReference>
<dbReference type="GO" id="GO:0005524">
    <property type="term" value="F:ATP binding"/>
    <property type="evidence" value="ECO:0007669"/>
    <property type="project" value="InterPro"/>
</dbReference>
<dbReference type="Pfam" id="PF00069">
    <property type="entry name" value="Pkinase"/>
    <property type="match status" value="1"/>
</dbReference>
<keyword evidence="2" id="KW-0418">Kinase</keyword>
<accession>A0A481Z707</accession>
<proteinExistence type="predicted"/>
<evidence type="ECO:0000313" key="2">
    <source>
        <dbReference type="EMBL" id="QBK91638.1"/>
    </source>
</evidence>
<gene>
    <name evidence="2" type="ORF">LCPAC302_02580</name>
</gene>
<organism evidence="2">
    <name type="scientific">Pithovirus LCPAC302</name>
    <dbReference type="NCBI Taxonomy" id="2506593"/>
    <lineage>
        <taxon>Viruses</taxon>
        <taxon>Pithoviruses</taxon>
    </lineage>
</organism>
<dbReference type="Gene3D" id="1.10.510.10">
    <property type="entry name" value="Transferase(Phosphotransferase) domain 1"/>
    <property type="match status" value="1"/>
</dbReference>
<dbReference type="SMART" id="SM00220">
    <property type="entry name" value="S_TKc"/>
    <property type="match status" value="1"/>
</dbReference>
<dbReference type="GO" id="GO:0004674">
    <property type="term" value="F:protein serine/threonine kinase activity"/>
    <property type="evidence" value="ECO:0007669"/>
    <property type="project" value="UniProtKB-KW"/>
</dbReference>
<keyword evidence="2" id="KW-0808">Transferase</keyword>
<dbReference type="SUPFAM" id="SSF56112">
    <property type="entry name" value="Protein kinase-like (PK-like)"/>
    <property type="match status" value="1"/>
</dbReference>
<protein>
    <submittedName>
        <fullName evidence="2">Putative serine/threonine protein kinase</fullName>
    </submittedName>
</protein>
<sequence length="293" mass="33623">MELIGYRVIRKLGKGAQGSVYLAVRNYDNRYVAIKEVKIPKGIKFQTNLERVLEEINILRSVSAEPTCNQYISCYVDHKIDSERGIVFLIMEYIDGPNLKEYIQPFYEQQDPVGLVETVFLVVKAITTALKHIHDRNILHQDIKPENIVINSQRVPKLVDFGVSCKTLPKYDDICLYPTKDLTVEVNKCCNTDGGTFMYIAPEWILDNIRYPQSDIFSLGATIYTILTGRVIWRAREIQESTSLDIILAMKSEQPEEIESNNILLNTLVNGMTRKDVLQRFTDDEVLNLLKDV</sequence>
<feature type="domain" description="Protein kinase" evidence="1">
    <location>
        <begin position="6"/>
        <end position="293"/>
    </location>
</feature>
<dbReference type="InterPro" id="IPR000719">
    <property type="entry name" value="Prot_kinase_dom"/>
</dbReference>
<dbReference type="PROSITE" id="PS00108">
    <property type="entry name" value="PROTEIN_KINASE_ST"/>
    <property type="match status" value="1"/>
</dbReference>
<name>A0A481Z707_9VIRU</name>
<dbReference type="InterPro" id="IPR045269">
    <property type="entry name" value="Atg1-like"/>
</dbReference>
<keyword evidence="2" id="KW-0723">Serine/threonine-protein kinase</keyword>
<dbReference type="EMBL" id="MK500557">
    <property type="protein sequence ID" value="QBK91638.1"/>
    <property type="molecule type" value="Genomic_DNA"/>
</dbReference>
<dbReference type="PANTHER" id="PTHR24348">
    <property type="entry name" value="SERINE/THREONINE-PROTEIN KINASE UNC-51-RELATED"/>
    <property type="match status" value="1"/>
</dbReference>